<protein>
    <submittedName>
        <fullName evidence="1">Uncharacterized protein</fullName>
    </submittedName>
</protein>
<evidence type="ECO:0000313" key="2">
    <source>
        <dbReference type="Proteomes" id="UP000286095"/>
    </source>
</evidence>
<dbReference type="RefSeq" id="WP_124134155.1">
    <property type="nucleotide sequence ID" value="NZ_JAPPUZ010000004.1"/>
</dbReference>
<dbReference type="Proteomes" id="UP000286095">
    <property type="component" value="Unassembled WGS sequence"/>
</dbReference>
<dbReference type="AlphaFoldDB" id="A0A424Z373"/>
<evidence type="ECO:0000313" key="1">
    <source>
        <dbReference type="EMBL" id="RQD88727.1"/>
    </source>
</evidence>
<dbReference type="STRING" id="1813019.A2J15_01775"/>
<accession>A0A424Z373</accession>
<organism evidence="1 2">
    <name type="scientific">Campylobacter hepaticus</name>
    <dbReference type="NCBI Taxonomy" id="1813019"/>
    <lineage>
        <taxon>Bacteria</taxon>
        <taxon>Pseudomonadati</taxon>
        <taxon>Campylobacterota</taxon>
        <taxon>Epsilonproteobacteria</taxon>
        <taxon>Campylobacterales</taxon>
        <taxon>Campylobacteraceae</taxon>
        <taxon>Campylobacter</taxon>
    </lineage>
</organism>
<reference evidence="1 2" key="1">
    <citation type="submission" date="2018-08" db="EMBL/GenBank/DDBJ databases">
        <title>Survival mechanisms of Campylobacter hepaticus identified by genomic analysis and comparative transcriptomic analysis of in vivo and in vitro derived bacteria.</title>
        <authorList>
            <person name="Van T.T.H."/>
            <person name="Moore R.J."/>
        </authorList>
    </citation>
    <scope>NUCLEOTIDE SEQUENCE [LARGE SCALE GENOMIC DNA]</scope>
    <source>
        <strain evidence="1 2">54L</strain>
    </source>
</reference>
<proteinExistence type="predicted"/>
<name>A0A424Z373_9BACT</name>
<comment type="caution">
    <text evidence="1">The sequence shown here is derived from an EMBL/GenBank/DDBJ whole genome shotgun (WGS) entry which is preliminary data.</text>
</comment>
<dbReference type="EMBL" id="QURW01000001">
    <property type="protein sequence ID" value="RQD88727.1"/>
    <property type="molecule type" value="Genomic_DNA"/>
</dbReference>
<gene>
    <name evidence="1" type="ORF">DZD40_00560</name>
</gene>
<sequence>MNLFNTEIVEFLNQKDIIIIKINCENIIFKVLILNSNSYKDVKPKTKVELFFQKHEFYFTLPNTLLSVKNSFLVKIEQIKKRMTFALLEQMILF</sequence>